<dbReference type="InterPro" id="IPR007597">
    <property type="entry name" value="CheC"/>
</dbReference>
<keyword evidence="2" id="KW-0378">Hydrolase</keyword>
<keyword evidence="1" id="KW-0145">Chemotaxis</keyword>
<evidence type="ECO:0000259" key="3">
    <source>
        <dbReference type="Pfam" id="PF04509"/>
    </source>
</evidence>
<name>A0A3B0YI88_9ZZZZ</name>
<dbReference type="CDD" id="cd17910">
    <property type="entry name" value="CheC_ClassII"/>
    <property type="match status" value="1"/>
</dbReference>
<dbReference type="GO" id="GO:0006935">
    <property type="term" value="P:chemotaxis"/>
    <property type="evidence" value="ECO:0007669"/>
    <property type="project" value="UniProtKB-KW"/>
</dbReference>
<evidence type="ECO:0000256" key="1">
    <source>
        <dbReference type="ARBA" id="ARBA00022500"/>
    </source>
</evidence>
<reference evidence="4" key="1">
    <citation type="submission" date="2018-06" db="EMBL/GenBank/DDBJ databases">
        <authorList>
            <person name="Zhirakovskaya E."/>
        </authorList>
    </citation>
    <scope>NUCLEOTIDE SEQUENCE</scope>
</reference>
<evidence type="ECO:0000256" key="2">
    <source>
        <dbReference type="ARBA" id="ARBA00022801"/>
    </source>
</evidence>
<proteinExistence type="predicted"/>
<dbReference type="PANTHER" id="PTHR43693">
    <property type="entry name" value="PROTEIN PHOSPHATASE CHEZ"/>
    <property type="match status" value="1"/>
</dbReference>
<dbReference type="PANTHER" id="PTHR43693:SF1">
    <property type="entry name" value="PROTEIN PHOSPHATASE CHEZ"/>
    <property type="match status" value="1"/>
</dbReference>
<dbReference type="InterPro" id="IPR028976">
    <property type="entry name" value="CheC-like_sf"/>
</dbReference>
<dbReference type="Gene3D" id="3.40.1550.10">
    <property type="entry name" value="CheC-like"/>
    <property type="match status" value="1"/>
</dbReference>
<sequence length="202" mass="21932">MPDPIQLSELEEDLLAELFNLGVGNAAASLSTMVKQEIKLSVPQIEFLTVKELADKLGADNSICSVSLLVSGPFSAQSMLLFPEKNSMEIVRKLLGEDLPEDTLIELQKEAFSEIGNIVLNACIGSLSSAMHEEFKLDLPVFELAKPGELLGISKNKNDTALFIRINLTLSASEITGYMAFLMGTLSLEQLKGILAKMLSDL</sequence>
<dbReference type="Pfam" id="PF04509">
    <property type="entry name" value="CheC"/>
    <property type="match status" value="1"/>
</dbReference>
<evidence type="ECO:0000313" key="4">
    <source>
        <dbReference type="EMBL" id="VAW68016.1"/>
    </source>
</evidence>
<dbReference type="InterPro" id="IPR050992">
    <property type="entry name" value="CheZ_family_phosphatases"/>
</dbReference>
<dbReference type="GO" id="GO:0016787">
    <property type="term" value="F:hydrolase activity"/>
    <property type="evidence" value="ECO:0007669"/>
    <property type="project" value="UniProtKB-KW"/>
</dbReference>
<gene>
    <name evidence="4" type="ORF">MNBD_GAMMA09-2370</name>
</gene>
<dbReference type="EMBL" id="UOFI01000115">
    <property type="protein sequence ID" value="VAW68016.1"/>
    <property type="molecule type" value="Genomic_DNA"/>
</dbReference>
<dbReference type="SUPFAM" id="SSF103039">
    <property type="entry name" value="CheC-like"/>
    <property type="match status" value="1"/>
</dbReference>
<feature type="domain" description="CheC-like protein" evidence="3">
    <location>
        <begin position="11"/>
        <end position="45"/>
    </location>
</feature>
<accession>A0A3B0YI88</accession>
<dbReference type="AlphaFoldDB" id="A0A3B0YI88"/>
<organism evidence="4">
    <name type="scientific">hydrothermal vent metagenome</name>
    <dbReference type="NCBI Taxonomy" id="652676"/>
    <lineage>
        <taxon>unclassified sequences</taxon>
        <taxon>metagenomes</taxon>
        <taxon>ecological metagenomes</taxon>
    </lineage>
</organism>
<protein>
    <submittedName>
        <fullName evidence="4">Chemotaxis protein CheC -- inhibitor of MCP methylation</fullName>
    </submittedName>
</protein>